<keyword evidence="2" id="KW-0472">Membrane</keyword>
<dbReference type="Gene3D" id="2.60.40.10">
    <property type="entry name" value="Immunoglobulins"/>
    <property type="match status" value="1"/>
</dbReference>
<protein>
    <recommendedName>
        <fullName evidence="4">Butyrophilin subfamily 3 member A2-like Ig-C domain-containing protein</fullName>
    </recommendedName>
</protein>
<evidence type="ECO:0000313" key="5">
    <source>
        <dbReference type="EMBL" id="KAK1336168.1"/>
    </source>
</evidence>
<dbReference type="InterPro" id="IPR013783">
    <property type="entry name" value="Ig-like_fold"/>
</dbReference>
<dbReference type="Proteomes" id="UP001177744">
    <property type="component" value="Unassembled WGS sequence"/>
</dbReference>
<dbReference type="GO" id="GO:0009897">
    <property type="term" value="C:external side of plasma membrane"/>
    <property type="evidence" value="ECO:0007669"/>
    <property type="project" value="TreeGrafter"/>
</dbReference>
<accession>A0AA40HRL7</accession>
<comment type="caution">
    <text evidence="5">The sequence shown here is derived from an EMBL/GenBank/DDBJ whole genome shotgun (WGS) entry which is preliminary data.</text>
</comment>
<evidence type="ECO:0000259" key="4">
    <source>
        <dbReference type="Pfam" id="PF22705"/>
    </source>
</evidence>
<evidence type="ECO:0000313" key="6">
    <source>
        <dbReference type="Proteomes" id="UP001177744"/>
    </source>
</evidence>
<dbReference type="GO" id="GO:0001817">
    <property type="term" value="P:regulation of cytokine production"/>
    <property type="evidence" value="ECO:0007669"/>
    <property type="project" value="TreeGrafter"/>
</dbReference>
<keyword evidence="6" id="KW-1185">Reference proteome</keyword>
<keyword evidence="3" id="KW-0393">Immunoglobulin domain</keyword>
<dbReference type="PANTHER" id="PTHR24100">
    <property type="entry name" value="BUTYROPHILIN"/>
    <property type="match status" value="1"/>
</dbReference>
<sequence length="108" mass="12525">MGWTQSLPSQVMRLYWDGRDKSEKAMEDRAVKNVMHKGIEVLRLLNVLPSDSEQYHCAFKHGSFYSDTVIELKGTDLSSHPQFHMDTKSRQLQLVCKSEGWFPQPKVQ</sequence>
<gene>
    <name evidence="5" type="ORF">QTO34_003971</name>
</gene>
<dbReference type="Pfam" id="PF22705">
    <property type="entry name" value="C2-set_3"/>
    <property type="match status" value="1"/>
</dbReference>
<dbReference type="PANTHER" id="PTHR24100:SF139">
    <property type="entry name" value="BUTYROPHILIN SUBFAMILY 2 MEMBER A2"/>
    <property type="match status" value="1"/>
</dbReference>
<dbReference type="AlphaFoldDB" id="A0AA40HRL7"/>
<dbReference type="GO" id="GO:0050852">
    <property type="term" value="P:T cell receptor signaling pathway"/>
    <property type="evidence" value="ECO:0007669"/>
    <property type="project" value="TreeGrafter"/>
</dbReference>
<feature type="domain" description="Butyrophilin subfamily 3 member A2-like Ig-C" evidence="4">
    <location>
        <begin position="77"/>
        <end position="108"/>
    </location>
</feature>
<evidence type="ECO:0000256" key="3">
    <source>
        <dbReference type="ARBA" id="ARBA00023319"/>
    </source>
</evidence>
<dbReference type="EMBL" id="JAULJE010000013">
    <property type="protein sequence ID" value="KAK1336168.1"/>
    <property type="molecule type" value="Genomic_DNA"/>
</dbReference>
<evidence type="ECO:0000256" key="2">
    <source>
        <dbReference type="ARBA" id="ARBA00023136"/>
    </source>
</evidence>
<dbReference type="InterPro" id="IPR050504">
    <property type="entry name" value="IgSF_BTN/MOG"/>
</dbReference>
<dbReference type="GO" id="GO:0005102">
    <property type="term" value="F:signaling receptor binding"/>
    <property type="evidence" value="ECO:0007669"/>
    <property type="project" value="TreeGrafter"/>
</dbReference>
<dbReference type="InterPro" id="IPR053896">
    <property type="entry name" value="BTN3A2-like_Ig-C"/>
</dbReference>
<organism evidence="5 6">
    <name type="scientific">Cnephaeus nilssonii</name>
    <name type="common">Northern bat</name>
    <name type="synonym">Eptesicus nilssonii</name>
    <dbReference type="NCBI Taxonomy" id="3371016"/>
    <lineage>
        <taxon>Eukaryota</taxon>
        <taxon>Metazoa</taxon>
        <taxon>Chordata</taxon>
        <taxon>Craniata</taxon>
        <taxon>Vertebrata</taxon>
        <taxon>Euteleostomi</taxon>
        <taxon>Mammalia</taxon>
        <taxon>Eutheria</taxon>
        <taxon>Laurasiatheria</taxon>
        <taxon>Chiroptera</taxon>
        <taxon>Yangochiroptera</taxon>
        <taxon>Vespertilionidae</taxon>
        <taxon>Cnephaeus</taxon>
    </lineage>
</organism>
<comment type="subcellular location">
    <subcellularLocation>
        <location evidence="1">Membrane</location>
    </subcellularLocation>
</comment>
<reference evidence="5" key="1">
    <citation type="submission" date="2023-06" db="EMBL/GenBank/DDBJ databases">
        <title>Reference genome for the Northern bat (Eptesicus nilssonii), a most northern bat species.</title>
        <authorList>
            <person name="Laine V.N."/>
            <person name="Pulliainen A.T."/>
            <person name="Lilley T.M."/>
        </authorList>
    </citation>
    <scope>NUCLEOTIDE SEQUENCE</scope>
    <source>
        <strain evidence="5">BLF_Eptnil</strain>
        <tissue evidence="5">Kidney</tissue>
    </source>
</reference>
<proteinExistence type="predicted"/>
<evidence type="ECO:0000256" key="1">
    <source>
        <dbReference type="ARBA" id="ARBA00004370"/>
    </source>
</evidence>
<name>A0AA40HRL7_CNENI</name>